<comment type="catalytic activity">
    <reaction evidence="6 7">
        <text>N(6)-[(R)-S(8)-aminomethyldihydrolipoyl]-L-lysyl-[protein] + (6S)-5,6,7,8-tetrahydrofolate = N(6)-[(R)-dihydrolipoyl]-L-lysyl-[protein] + (6R)-5,10-methylene-5,6,7,8-tetrahydrofolate + NH4(+)</text>
        <dbReference type="Rhea" id="RHEA:16945"/>
        <dbReference type="Rhea" id="RHEA-COMP:10475"/>
        <dbReference type="Rhea" id="RHEA-COMP:10492"/>
        <dbReference type="ChEBI" id="CHEBI:15636"/>
        <dbReference type="ChEBI" id="CHEBI:28938"/>
        <dbReference type="ChEBI" id="CHEBI:57453"/>
        <dbReference type="ChEBI" id="CHEBI:83100"/>
        <dbReference type="ChEBI" id="CHEBI:83143"/>
        <dbReference type="EC" id="2.1.2.10"/>
    </reaction>
</comment>
<dbReference type="NCBIfam" id="TIGR00528">
    <property type="entry name" value="gcvT"/>
    <property type="match status" value="1"/>
</dbReference>
<feature type="binding site" evidence="8">
    <location>
        <position position="202"/>
    </location>
    <ligand>
        <name>substrate</name>
    </ligand>
</feature>
<dbReference type="EMBL" id="QBML01000004">
    <property type="protein sequence ID" value="PZO43796.1"/>
    <property type="molecule type" value="Genomic_DNA"/>
</dbReference>
<evidence type="ECO:0000313" key="12">
    <source>
        <dbReference type="Proteomes" id="UP000249467"/>
    </source>
</evidence>
<evidence type="ECO:0000259" key="9">
    <source>
        <dbReference type="Pfam" id="PF01571"/>
    </source>
</evidence>
<keyword evidence="11" id="KW-0489">Methyltransferase</keyword>
<organism evidence="11 12">
    <name type="scientific">Pseudanabaena frigida</name>
    <dbReference type="NCBI Taxonomy" id="945775"/>
    <lineage>
        <taxon>Bacteria</taxon>
        <taxon>Bacillati</taxon>
        <taxon>Cyanobacteriota</taxon>
        <taxon>Cyanophyceae</taxon>
        <taxon>Pseudanabaenales</taxon>
        <taxon>Pseudanabaenaceae</taxon>
        <taxon>Pseudanabaena</taxon>
    </lineage>
</organism>
<dbReference type="GO" id="GO:0008168">
    <property type="term" value="F:methyltransferase activity"/>
    <property type="evidence" value="ECO:0007669"/>
    <property type="project" value="UniProtKB-KW"/>
</dbReference>
<dbReference type="InterPro" id="IPR029043">
    <property type="entry name" value="GcvT/YgfZ_C"/>
</dbReference>
<keyword evidence="4 7" id="KW-0808">Transferase</keyword>
<dbReference type="NCBIfam" id="NF001567">
    <property type="entry name" value="PRK00389.1"/>
    <property type="match status" value="1"/>
</dbReference>
<feature type="domain" description="Aminomethyltransferase C-terminal" evidence="10">
    <location>
        <begin position="285"/>
        <end position="361"/>
    </location>
</feature>
<evidence type="ECO:0000259" key="10">
    <source>
        <dbReference type="Pfam" id="PF08669"/>
    </source>
</evidence>
<comment type="caution">
    <text evidence="11">The sequence shown here is derived from an EMBL/GenBank/DDBJ whole genome shotgun (WGS) entry which is preliminary data.</text>
</comment>
<evidence type="ECO:0000313" key="11">
    <source>
        <dbReference type="EMBL" id="PZO43796.1"/>
    </source>
</evidence>
<dbReference type="GO" id="GO:0004047">
    <property type="term" value="F:aminomethyltransferase activity"/>
    <property type="evidence" value="ECO:0007669"/>
    <property type="project" value="UniProtKB-UniRule"/>
</dbReference>
<dbReference type="GO" id="GO:0005829">
    <property type="term" value="C:cytosol"/>
    <property type="evidence" value="ECO:0007669"/>
    <property type="project" value="TreeGrafter"/>
</dbReference>
<evidence type="ECO:0000256" key="3">
    <source>
        <dbReference type="ARBA" id="ARBA00022576"/>
    </source>
</evidence>
<evidence type="ECO:0000256" key="1">
    <source>
        <dbReference type="ARBA" id="ARBA00008609"/>
    </source>
</evidence>
<dbReference type="Gene3D" id="4.10.1250.10">
    <property type="entry name" value="Aminomethyltransferase fragment"/>
    <property type="match status" value="1"/>
</dbReference>
<dbReference type="Pfam" id="PF08669">
    <property type="entry name" value="GCV_T_C"/>
    <property type="match status" value="1"/>
</dbReference>
<dbReference type="GO" id="GO:0032259">
    <property type="term" value="P:methylation"/>
    <property type="evidence" value="ECO:0007669"/>
    <property type="project" value="UniProtKB-KW"/>
</dbReference>
<accession>A0A2W4WG24</accession>
<dbReference type="FunFam" id="3.30.70.1400:FF:000001">
    <property type="entry name" value="Aminomethyltransferase"/>
    <property type="match status" value="1"/>
</dbReference>
<dbReference type="GO" id="GO:0005960">
    <property type="term" value="C:glycine cleavage complex"/>
    <property type="evidence" value="ECO:0007669"/>
    <property type="project" value="InterPro"/>
</dbReference>
<reference evidence="11 12" key="1">
    <citation type="submission" date="2018-04" db="EMBL/GenBank/DDBJ databases">
        <authorList>
            <person name="Go L.Y."/>
            <person name="Mitchell J.A."/>
        </authorList>
    </citation>
    <scope>NUCLEOTIDE SEQUENCE [LARGE SCALE GENOMIC DNA]</scope>
    <source>
        <strain evidence="11">ULC066bin1</strain>
    </source>
</reference>
<dbReference type="InterPro" id="IPR028896">
    <property type="entry name" value="GcvT/YgfZ/DmdA"/>
</dbReference>
<dbReference type="PIRSF" id="PIRSF006487">
    <property type="entry name" value="GcvT"/>
    <property type="match status" value="1"/>
</dbReference>
<dbReference type="EC" id="2.1.2.10" evidence="2 7"/>
<proteinExistence type="inferred from homology"/>
<comment type="subunit">
    <text evidence="7">The glycine cleavage system is composed of four proteins: P, T, L and H.</text>
</comment>
<dbReference type="HAMAP" id="MF_00259">
    <property type="entry name" value="GcvT"/>
    <property type="match status" value="1"/>
</dbReference>
<protein>
    <recommendedName>
        <fullName evidence="2 7">Aminomethyltransferase</fullName>
        <ecNumber evidence="2 7">2.1.2.10</ecNumber>
    </recommendedName>
    <alternativeName>
        <fullName evidence="5 7">Glycine cleavage system T protein</fullName>
    </alternativeName>
</protein>
<dbReference type="Gene3D" id="3.30.70.1400">
    <property type="entry name" value="Aminomethyltransferase beta-barrel domains"/>
    <property type="match status" value="1"/>
</dbReference>
<dbReference type="SUPFAM" id="SSF101790">
    <property type="entry name" value="Aminomethyltransferase beta-barrel domain"/>
    <property type="match status" value="1"/>
</dbReference>
<dbReference type="FunFam" id="4.10.1250.10:FF:000001">
    <property type="entry name" value="Aminomethyltransferase"/>
    <property type="match status" value="1"/>
</dbReference>
<name>A0A2W4WG24_9CYAN</name>
<dbReference type="InterPro" id="IPR013977">
    <property type="entry name" value="GcvT_C"/>
</dbReference>
<feature type="domain" description="GCVT N-terminal" evidence="9">
    <location>
        <begin position="10"/>
        <end position="264"/>
    </location>
</feature>
<evidence type="ECO:0000256" key="6">
    <source>
        <dbReference type="ARBA" id="ARBA00047665"/>
    </source>
</evidence>
<keyword evidence="3 7" id="KW-0032">Aminotransferase</keyword>
<dbReference type="InterPro" id="IPR022903">
    <property type="entry name" value="GcvT_bac"/>
</dbReference>
<reference evidence="11 12" key="2">
    <citation type="submission" date="2018-06" db="EMBL/GenBank/DDBJ databases">
        <title>Metagenomic assembly of (sub)arctic Cyanobacteria and their associated microbiome from non-axenic cultures.</title>
        <authorList>
            <person name="Baurain D."/>
        </authorList>
    </citation>
    <scope>NUCLEOTIDE SEQUENCE [LARGE SCALE GENOMIC DNA]</scope>
    <source>
        <strain evidence="11">ULC066bin1</strain>
    </source>
</reference>
<evidence type="ECO:0000256" key="2">
    <source>
        <dbReference type="ARBA" id="ARBA00012616"/>
    </source>
</evidence>
<sequence>MSNSLKRTPLYDLHVSAGARLVEFGGWEMPVQYKGLVAEHNAVRTQVGMFDVSHMGKFAISGEGVLETLNKLVPSNLGRLKVGQALYTVLLNEQAGIIDDVIFYRHESDGDRENWTVIVNASTTDKDKEWLQQHLGDRLIDRSTEQTLIAVQGKTAIATLQQLVTEDLSKLPRLRFGHTRTEILGASSFIARTGYTGEDGCEIMTDIETGRALWQKLLDLGVVPCGLGCRDTLRLEAGMHLYGQDMNDTITPLEADLMWIVHLKEKGDFIGRSVLEDQKQNGVTRKLIGLELEGRNIARHDYPIRYEGETVGIVTSGTMSPTLGKAIAFGYVPTHLAKNGQIVQVQIRNKEFPAKVTKRNFL</sequence>
<gene>
    <name evidence="7 11" type="primary">gcvT</name>
    <name evidence="11" type="ORF">DCF19_03985</name>
</gene>
<comment type="function">
    <text evidence="7">The glycine cleavage system catalyzes the degradation of glycine.</text>
</comment>
<dbReference type="PANTHER" id="PTHR43757:SF2">
    <property type="entry name" value="AMINOMETHYLTRANSFERASE, MITOCHONDRIAL"/>
    <property type="match status" value="1"/>
</dbReference>
<dbReference type="Proteomes" id="UP000249467">
    <property type="component" value="Unassembled WGS sequence"/>
</dbReference>
<dbReference type="AlphaFoldDB" id="A0A2W4WG24"/>
<dbReference type="GO" id="GO:0008483">
    <property type="term" value="F:transaminase activity"/>
    <property type="evidence" value="ECO:0007669"/>
    <property type="project" value="UniProtKB-KW"/>
</dbReference>
<dbReference type="InterPro" id="IPR027266">
    <property type="entry name" value="TrmE/GcvT-like"/>
</dbReference>
<comment type="similarity">
    <text evidence="1 7">Belongs to the GcvT family.</text>
</comment>
<evidence type="ECO:0000256" key="7">
    <source>
        <dbReference type="HAMAP-Rule" id="MF_00259"/>
    </source>
</evidence>
<dbReference type="Gene3D" id="2.40.30.110">
    <property type="entry name" value="Aminomethyltransferase beta-barrel domains"/>
    <property type="match status" value="1"/>
</dbReference>
<dbReference type="Pfam" id="PF01571">
    <property type="entry name" value="GCV_T"/>
    <property type="match status" value="1"/>
</dbReference>
<dbReference type="GO" id="GO:0019464">
    <property type="term" value="P:glycine decarboxylation via glycine cleavage system"/>
    <property type="evidence" value="ECO:0007669"/>
    <property type="project" value="UniProtKB-UniRule"/>
</dbReference>
<evidence type="ECO:0000256" key="8">
    <source>
        <dbReference type="PIRSR" id="PIRSR006487-1"/>
    </source>
</evidence>
<dbReference type="Gene3D" id="3.30.1360.120">
    <property type="entry name" value="Probable tRNA modification gtpase trme, domain 1"/>
    <property type="match status" value="1"/>
</dbReference>
<dbReference type="InterPro" id="IPR006222">
    <property type="entry name" value="GCVT_N"/>
</dbReference>
<dbReference type="SUPFAM" id="SSF103025">
    <property type="entry name" value="Folate-binding domain"/>
    <property type="match status" value="1"/>
</dbReference>
<dbReference type="PANTHER" id="PTHR43757">
    <property type="entry name" value="AMINOMETHYLTRANSFERASE"/>
    <property type="match status" value="1"/>
</dbReference>
<dbReference type="InterPro" id="IPR006223">
    <property type="entry name" value="GcvT"/>
</dbReference>
<evidence type="ECO:0000256" key="5">
    <source>
        <dbReference type="ARBA" id="ARBA00031395"/>
    </source>
</evidence>
<dbReference type="FunFam" id="2.40.30.110:FF:000003">
    <property type="entry name" value="Aminomethyltransferase"/>
    <property type="match status" value="1"/>
</dbReference>
<evidence type="ECO:0000256" key="4">
    <source>
        <dbReference type="ARBA" id="ARBA00022679"/>
    </source>
</evidence>